<dbReference type="PANTHER" id="PTHR11527">
    <property type="entry name" value="HEAT-SHOCK PROTEIN 20 FAMILY MEMBER"/>
    <property type="match status" value="1"/>
</dbReference>
<gene>
    <name evidence="5" type="ORF">GCM10007096_31400</name>
</gene>
<sequence>MADNDNQRRSRDNEGLQPVFRSPMQQMNDFFNSDPFGGLMSSIDSFFQRHAMEQFGGFPIDLYETSSDWVVKAELPGVRKEDIHIDTLGDRLRIAVINTEDNEVKGDNNYYRRERRHARMEREIPLPYRINRQKTKARFLNGVLEVRGPKYPKTRNTLDIE</sequence>
<dbReference type="InterPro" id="IPR002068">
    <property type="entry name" value="A-crystallin/Hsp20_dom"/>
</dbReference>
<organism evidence="5 6">
    <name type="scientific">Pullulanibacillus pueri</name>
    <dbReference type="NCBI Taxonomy" id="1437324"/>
    <lineage>
        <taxon>Bacteria</taxon>
        <taxon>Bacillati</taxon>
        <taxon>Bacillota</taxon>
        <taxon>Bacilli</taxon>
        <taxon>Bacillales</taxon>
        <taxon>Sporolactobacillaceae</taxon>
        <taxon>Pullulanibacillus</taxon>
    </lineage>
</organism>
<proteinExistence type="inferred from homology"/>
<dbReference type="InterPro" id="IPR008978">
    <property type="entry name" value="HSP20-like_chaperone"/>
</dbReference>
<dbReference type="Gene3D" id="2.60.40.790">
    <property type="match status" value="1"/>
</dbReference>
<dbReference type="AlphaFoldDB" id="A0A8J3ENU3"/>
<evidence type="ECO:0000259" key="4">
    <source>
        <dbReference type="PROSITE" id="PS01031"/>
    </source>
</evidence>
<accession>A0A8J3ENU3</accession>
<feature type="compositionally biased region" description="Basic and acidic residues" evidence="3">
    <location>
        <begin position="1"/>
        <end position="14"/>
    </location>
</feature>
<evidence type="ECO:0000313" key="6">
    <source>
        <dbReference type="Proteomes" id="UP000656813"/>
    </source>
</evidence>
<feature type="domain" description="SHSP" evidence="4">
    <location>
        <begin position="51"/>
        <end position="161"/>
    </location>
</feature>
<reference evidence="5" key="2">
    <citation type="submission" date="2020-09" db="EMBL/GenBank/DDBJ databases">
        <authorList>
            <person name="Sun Q."/>
            <person name="Zhou Y."/>
        </authorList>
    </citation>
    <scope>NUCLEOTIDE SEQUENCE</scope>
    <source>
        <strain evidence="5">CGMCC 1.12777</strain>
    </source>
</reference>
<dbReference type="PROSITE" id="PS01031">
    <property type="entry name" value="SHSP"/>
    <property type="match status" value="1"/>
</dbReference>
<feature type="region of interest" description="Disordered" evidence="3">
    <location>
        <begin position="1"/>
        <end position="22"/>
    </location>
</feature>
<comment type="caution">
    <text evidence="5">The sequence shown here is derived from an EMBL/GenBank/DDBJ whole genome shotgun (WGS) entry which is preliminary data.</text>
</comment>
<dbReference type="Pfam" id="PF00011">
    <property type="entry name" value="HSP20"/>
    <property type="match status" value="1"/>
</dbReference>
<dbReference type="EMBL" id="BMFV01000027">
    <property type="protein sequence ID" value="GGH85609.1"/>
    <property type="molecule type" value="Genomic_DNA"/>
</dbReference>
<dbReference type="Proteomes" id="UP000656813">
    <property type="component" value="Unassembled WGS sequence"/>
</dbReference>
<dbReference type="RefSeq" id="WP_229745614.1">
    <property type="nucleotide sequence ID" value="NZ_BMFV01000027.1"/>
</dbReference>
<dbReference type="SUPFAM" id="SSF49764">
    <property type="entry name" value="HSP20-like chaperones"/>
    <property type="match status" value="1"/>
</dbReference>
<dbReference type="InterPro" id="IPR031107">
    <property type="entry name" value="Small_HSP"/>
</dbReference>
<evidence type="ECO:0000256" key="2">
    <source>
        <dbReference type="RuleBase" id="RU003616"/>
    </source>
</evidence>
<dbReference type="CDD" id="cd06464">
    <property type="entry name" value="ACD_sHsps-like"/>
    <property type="match status" value="1"/>
</dbReference>
<protein>
    <submittedName>
        <fullName evidence="5">Molecular chaperone Hsp20</fullName>
    </submittedName>
</protein>
<evidence type="ECO:0000313" key="5">
    <source>
        <dbReference type="EMBL" id="GGH85609.1"/>
    </source>
</evidence>
<keyword evidence="6" id="KW-1185">Reference proteome</keyword>
<reference evidence="5" key="1">
    <citation type="journal article" date="2014" name="Int. J. Syst. Evol. Microbiol.">
        <title>Complete genome sequence of Corynebacterium casei LMG S-19264T (=DSM 44701T), isolated from a smear-ripened cheese.</title>
        <authorList>
            <consortium name="US DOE Joint Genome Institute (JGI-PGF)"/>
            <person name="Walter F."/>
            <person name="Albersmeier A."/>
            <person name="Kalinowski J."/>
            <person name="Ruckert C."/>
        </authorList>
    </citation>
    <scope>NUCLEOTIDE SEQUENCE</scope>
    <source>
        <strain evidence="5">CGMCC 1.12777</strain>
    </source>
</reference>
<name>A0A8J3ENU3_9BACL</name>
<evidence type="ECO:0000256" key="3">
    <source>
        <dbReference type="SAM" id="MobiDB-lite"/>
    </source>
</evidence>
<comment type="similarity">
    <text evidence="1 2">Belongs to the small heat shock protein (HSP20) family.</text>
</comment>
<evidence type="ECO:0000256" key="1">
    <source>
        <dbReference type="PROSITE-ProRule" id="PRU00285"/>
    </source>
</evidence>